<proteinExistence type="predicted"/>
<dbReference type="Proteomes" id="UP001215280">
    <property type="component" value="Unassembled WGS sequence"/>
</dbReference>
<accession>A0AAD7MF07</accession>
<evidence type="ECO:0000256" key="1">
    <source>
        <dbReference type="SAM" id="MobiDB-lite"/>
    </source>
</evidence>
<name>A0AAD7MF07_9AGAR</name>
<feature type="compositionally biased region" description="Acidic residues" evidence="1">
    <location>
        <begin position="15"/>
        <end position="31"/>
    </location>
</feature>
<evidence type="ECO:0000313" key="3">
    <source>
        <dbReference type="Proteomes" id="UP001215280"/>
    </source>
</evidence>
<dbReference type="EMBL" id="JARJLG010000384">
    <property type="protein sequence ID" value="KAJ7713782.1"/>
    <property type="molecule type" value="Genomic_DNA"/>
</dbReference>
<protein>
    <submittedName>
        <fullName evidence="2">Uncharacterized protein</fullName>
    </submittedName>
</protein>
<sequence length="134" mass="14958">MIIPTAQNGARAEDSDAEGDDGVGSDDDGDGLVDTGNSVELNPGREMFDERLTAYIQTMRDFCDGLEYQRKFQDSRFLNTLERQGAGFFRLAENCLSRERRTNSTCSAAPTTWEQSTANAMFYHSRPVPSDRDT</sequence>
<comment type="caution">
    <text evidence="2">The sequence shown here is derived from an EMBL/GenBank/DDBJ whole genome shotgun (WGS) entry which is preliminary data.</text>
</comment>
<evidence type="ECO:0000313" key="2">
    <source>
        <dbReference type="EMBL" id="KAJ7713782.1"/>
    </source>
</evidence>
<feature type="region of interest" description="Disordered" evidence="1">
    <location>
        <begin position="1"/>
        <end position="42"/>
    </location>
</feature>
<dbReference type="AlphaFoldDB" id="A0AAD7MF07"/>
<keyword evidence="3" id="KW-1185">Reference proteome</keyword>
<organism evidence="2 3">
    <name type="scientific">Mycena maculata</name>
    <dbReference type="NCBI Taxonomy" id="230809"/>
    <lineage>
        <taxon>Eukaryota</taxon>
        <taxon>Fungi</taxon>
        <taxon>Dikarya</taxon>
        <taxon>Basidiomycota</taxon>
        <taxon>Agaricomycotina</taxon>
        <taxon>Agaricomycetes</taxon>
        <taxon>Agaricomycetidae</taxon>
        <taxon>Agaricales</taxon>
        <taxon>Marasmiineae</taxon>
        <taxon>Mycenaceae</taxon>
        <taxon>Mycena</taxon>
    </lineage>
</organism>
<gene>
    <name evidence="2" type="ORF">DFH07DRAFT_785873</name>
</gene>
<reference evidence="2" key="1">
    <citation type="submission" date="2023-03" db="EMBL/GenBank/DDBJ databases">
        <title>Massive genome expansion in bonnet fungi (Mycena s.s.) driven by repeated elements and novel gene families across ecological guilds.</title>
        <authorList>
            <consortium name="Lawrence Berkeley National Laboratory"/>
            <person name="Harder C.B."/>
            <person name="Miyauchi S."/>
            <person name="Viragh M."/>
            <person name="Kuo A."/>
            <person name="Thoen E."/>
            <person name="Andreopoulos B."/>
            <person name="Lu D."/>
            <person name="Skrede I."/>
            <person name="Drula E."/>
            <person name="Henrissat B."/>
            <person name="Morin E."/>
            <person name="Kohler A."/>
            <person name="Barry K."/>
            <person name="LaButti K."/>
            <person name="Morin E."/>
            <person name="Salamov A."/>
            <person name="Lipzen A."/>
            <person name="Mereny Z."/>
            <person name="Hegedus B."/>
            <person name="Baldrian P."/>
            <person name="Stursova M."/>
            <person name="Weitz H."/>
            <person name="Taylor A."/>
            <person name="Grigoriev I.V."/>
            <person name="Nagy L.G."/>
            <person name="Martin F."/>
            <person name="Kauserud H."/>
        </authorList>
    </citation>
    <scope>NUCLEOTIDE SEQUENCE</scope>
    <source>
        <strain evidence="2">CBHHK188m</strain>
    </source>
</reference>